<dbReference type="InterPro" id="IPR004860">
    <property type="entry name" value="LAGLIDADG_dom"/>
</dbReference>
<dbReference type="InterPro" id="IPR027434">
    <property type="entry name" value="Homing_endonucl"/>
</dbReference>
<dbReference type="GO" id="GO:0004519">
    <property type="term" value="F:endonuclease activity"/>
    <property type="evidence" value="ECO:0007669"/>
    <property type="project" value="InterPro"/>
</dbReference>
<keyword evidence="3" id="KW-0496">Mitochondrion</keyword>
<geneLocation type="mitochondrion" evidence="3"/>
<dbReference type="Gene3D" id="3.10.28.10">
    <property type="entry name" value="Homing endonucleases"/>
    <property type="match status" value="2"/>
</dbReference>
<organism evidence="3">
    <name type="scientific">Meyerozyma guilliermondii</name>
    <name type="common">Yeast</name>
    <name type="synonym">Candida guilliermondii</name>
    <dbReference type="NCBI Taxonomy" id="4929"/>
    <lineage>
        <taxon>Eukaryota</taxon>
        <taxon>Fungi</taxon>
        <taxon>Dikarya</taxon>
        <taxon>Ascomycota</taxon>
        <taxon>Saccharomycotina</taxon>
        <taxon>Pichiomycetes</taxon>
        <taxon>Debaryomycetaceae</taxon>
        <taxon>Meyerozyma</taxon>
    </lineage>
</organism>
<dbReference type="Pfam" id="PF00961">
    <property type="entry name" value="LAGLIDADG_1"/>
    <property type="match status" value="2"/>
</dbReference>
<keyword evidence="1" id="KW-0472">Membrane</keyword>
<dbReference type="PANTHER" id="PTHR37520:SF1">
    <property type="entry name" value="INTRON-ENCODED DNA ENDONUCLEASE AI2A-RELATED"/>
    <property type="match status" value="1"/>
</dbReference>
<evidence type="ECO:0000313" key="3">
    <source>
        <dbReference type="EMBL" id="AGS44082.1"/>
    </source>
</evidence>
<sequence>HRWPLIYNNIIYMHCTICWEFYNIIISNNIILLITIFISLFIFINILNLKIYNINKIANIVKILIIYIYNIKLLNNSINIFIKIKIYLKDIKNKYKNNQQITKDSFIKINNLIFKRYKTNLVGISETTRVNSMDKETLSFNEWLAGLIDGDGYLAVSKQGYTSCEITVALEDEKALQQIKQRFGGSVKLRSGVQAVRYRLHNKKGMINLINAINGNIRNSKRLPQLHHVCSILNIPVIEPYKLTINNGWFSGFFDADGTITMSIKNKNPQLTVSVSNKYLLDVKPFQDLLGGNIYYDRSYNGCYKWSIQSKNDILNFRNYILKYPSRTSKFNRIMLINLYYKLKDIKAYKETNIILYKSWNKFVDKWKSKSSIE</sequence>
<protein>
    <recommendedName>
        <fullName evidence="2">Homing endonuclease LAGLIDADG domain-containing protein</fullName>
    </recommendedName>
</protein>
<dbReference type="RefSeq" id="YP_008474873.1">
    <property type="nucleotide sequence ID" value="NC_022154.1"/>
</dbReference>
<feature type="domain" description="Homing endonuclease LAGLIDADG" evidence="2">
    <location>
        <begin position="144"/>
        <end position="223"/>
    </location>
</feature>
<accession>S5TF40</accession>
<keyword evidence="1" id="KW-1133">Transmembrane helix</keyword>
<feature type="non-terminal residue" evidence="3">
    <location>
        <position position="1"/>
    </location>
</feature>
<dbReference type="SUPFAM" id="SSF55608">
    <property type="entry name" value="Homing endonucleases"/>
    <property type="match status" value="2"/>
</dbReference>
<reference evidence="3" key="1">
    <citation type="submission" date="2013-04" db="EMBL/GenBank/DDBJ databases">
        <authorList>
            <person name="Zemanova J."/>
            <person name="Brejova B."/>
            <person name="Nosek J."/>
        </authorList>
    </citation>
    <scope>NUCLEOTIDE SEQUENCE</scope>
    <source>
        <strain evidence="3">CBS 2030</strain>
    </source>
</reference>
<proteinExistence type="predicted"/>
<dbReference type="GeneID" id="16792512"/>
<keyword evidence="1" id="KW-0812">Transmembrane</keyword>
<dbReference type="PANTHER" id="PTHR37520">
    <property type="entry name" value="INTRON-ENCODED DNA ENDONUCLEASE AI2A-RELATED"/>
    <property type="match status" value="1"/>
</dbReference>
<evidence type="ECO:0000256" key="1">
    <source>
        <dbReference type="SAM" id="Phobius"/>
    </source>
</evidence>
<gene>
    <name evidence="3" type="primary">cox1-I3</name>
</gene>
<dbReference type="AlphaFoldDB" id="S5TF40"/>
<name>S5TF40_PICGM</name>
<dbReference type="EMBL" id="KC993176">
    <property type="protein sequence ID" value="AGS44082.1"/>
    <property type="molecule type" value="Genomic_DNA"/>
</dbReference>
<feature type="domain" description="Homing endonuclease LAGLIDADG" evidence="2">
    <location>
        <begin position="251"/>
        <end position="335"/>
    </location>
</feature>
<feature type="transmembrane region" description="Helical" evidence="1">
    <location>
        <begin position="21"/>
        <end position="44"/>
    </location>
</feature>
<evidence type="ECO:0000259" key="2">
    <source>
        <dbReference type="Pfam" id="PF00961"/>
    </source>
</evidence>